<organism evidence="1 2">
    <name type="scientific">Desulfotomaculum copahuensis</name>
    <dbReference type="NCBI Taxonomy" id="1838280"/>
    <lineage>
        <taxon>Bacteria</taxon>
        <taxon>Bacillati</taxon>
        <taxon>Bacillota</taxon>
        <taxon>Clostridia</taxon>
        <taxon>Eubacteriales</taxon>
        <taxon>Desulfotomaculaceae</taxon>
        <taxon>Desulfotomaculum</taxon>
    </lineage>
</organism>
<evidence type="ECO:0000313" key="1">
    <source>
        <dbReference type="EMBL" id="OAT81688.1"/>
    </source>
</evidence>
<dbReference type="AlphaFoldDB" id="A0A1B7LEI9"/>
<accession>A0A1B7LEI9</accession>
<sequence length="147" mass="17045">MVFDLLKVEDQNFKVTEGLNMDANEIDQLEMSTDLSKKLIIETCASYYNNVEFPESIYIALKHTLIFGKGSVINALDDVEANCFVPVARIDELLLNIPRREEYHNYFKANFNIDNPLDILPEMEKSFWQRVNWDFASNAGGMKIEWV</sequence>
<gene>
    <name evidence="1" type="ORF">A6M21_09750</name>
</gene>
<comment type="caution">
    <text evidence="1">The sequence shown here is derived from an EMBL/GenBank/DDBJ whole genome shotgun (WGS) entry which is preliminary data.</text>
</comment>
<dbReference type="EMBL" id="LYVF01000158">
    <property type="protein sequence ID" value="OAT81688.1"/>
    <property type="molecule type" value="Genomic_DNA"/>
</dbReference>
<dbReference type="Proteomes" id="UP000078532">
    <property type="component" value="Unassembled WGS sequence"/>
</dbReference>
<dbReference type="STRING" id="1838280.A6M21_09750"/>
<evidence type="ECO:0000313" key="2">
    <source>
        <dbReference type="Proteomes" id="UP000078532"/>
    </source>
</evidence>
<keyword evidence="2" id="KW-1185">Reference proteome</keyword>
<reference evidence="1 2" key="1">
    <citation type="submission" date="2016-04" db="EMBL/GenBank/DDBJ databases">
        <authorList>
            <person name="Evans L.H."/>
            <person name="Alamgir A."/>
            <person name="Owens N."/>
            <person name="Weber N.D."/>
            <person name="Virtaneva K."/>
            <person name="Barbian K."/>
            <person name="Babar A."/>
            <person name="Rosenke K."/>
        </authorList>
    </citation>
    <scope>NUCLEOTIDE SEQUENCE [LARGE SCALE GENOMIC DNA]</scope>
    <source>
        <strain evidence="1 2">LMa1</strain>
    </source>
</reference>
<protein>
    <submittedName>
        <fullName evidence="1">Uncharacterized protein</fullName>
    </submittedName>
</protein>
<proteinExistence type="predicted"/>
<name>A0A1B7LEI9_9FIRM</name>